<dbReference type="Proteomes" id="UP000280066">
    <property type="component" value="Unassembled WGS sequence"/>
</dbReference>
<evidence type="ECO:0000256" key="1">
    <source>
        <dbReference type="SAM" id="SignalP"/>
    </source>
</evidence>
<dbReference type="AlphaFoldDB" id="A0A3R9MGT7"/>
<keyword evidence="4" id="KW-1185">Reference proteome</keyword>
<sequence length="226" mass="25011">MLRILLATVLLTLPTVASAQTAPLLTGYRRPLPIVPIDSVTHQISYQGNLVVPGVPQAELYGRAQEWLATQFENYAEVVQLADPGRGVLIGQAIVRAVAPAQKNQDSRSFKLLFRFRLRAQPGALHYELTDISYPTYPETDASNSAESGRAVNGLALWQRADDFSQIGTTDAQNRRAPVEIELRDYDQYTDQGQPKPRMVQQCQGIQNAMTTLLASLGQRLKQPLP</sequence>
<dbReference type="RefSeq" id="WP_125431455.1">
    <property type="nucleotide sequence ID" value="NZ_RWIS01000009.1"/>
</dbReference>
<feature type="chain" id="PRO_5018764657" evidence="1">
    <location>
        <begin position="20"/>
        <end position="226"/>
    </location>
</feature>
<name>A0A3R9MGT7_9BACT</name>
<gene>
    <name evidence="3" type="ORF">EI290_13880</name>
</gene>
<protein>
    <submittedName>
        <fullName evidence="3">DUF4468 domain-containing protein</fullName>
    </submittedName>
</protein>
<comment type="caution">
    <text evidence="3">The sequence shown here is derived from an EMBL/GenBank/DDBJ whole genome shotgun (WGS) entry which is preliminary data.</text>
</comment>
<dbReference type="InterPro" id="IPR027823">
    <property type="entry name" value="DUF4468"/>
</dbReference>
<dbReference type="EMBL" id="RWIS01000009">
    <property type="protein sequence ID" value="RSK31106.1"/>
    <property type="molecule type" value="Genomic_DNA"/>
</dbReference>
<evidence type="ECO:0000313" key="4">
    <source>
        <dbReference type="Proteomes" id="UP000280066"/>
    </source>
</evidence>
<keyword evidence="1" id="KW-0732">Signal</keyword>
<evidence type="ECO:0000259" key="2">
    <source>
        <dbReference type="Pfam" id="PF14730"/>
    </source>
</evidence>
<accession>A0A3R9MGT7</accession>
<dbReference type="Pfam" id="PF14730">
    <property type="entry name" value="DUF4468"/>
    <property type="match status" value="1"/>
</dbReference>
<evidence type="ECO:0000313" key="3">
    <source>
        <dbReference type="EMBL" id="RSK31106.1"/>
    </source>
</evidence>
<proteinExistence type="predicted"/>
<feature type="signal peptide" evidence="1">
    <location>
        <begin position="1"/>
        <end position="19"/>
    </location>
</feature>
<organism evidence="3 4">
    <name type="scientific">Hymenobacter metallilatus</name>
    <dbReference type="NCBI Taxonomy" id="2493666"/>
    <lineage>
        <taxon>Bacteria</taxon>
        <taxon>Pseudomonadati</taxon>
        <taxon>Bacteroidota</taxon>
        <taxon>Cytophagia</taxon>
        <taxon>Cytophagales</taxon>
        <taxon>Hymenobacteraceae</taxon>
        <taxon>Hymenobacter</taxon>
    </lineage>
</organism>
<feature type="domain" description="DUF4468" evidence="2">
    <location>
        <begin position="46"/>
        <end position="134"/>
    </location>
</feature>
<dbReference type="OrthoDB" id="875635at2"/>
<reference evidence="3 4" key="1">
    <citation type="submission" date="2018-12" db="EMBL/GenBank/DDBJ databases">
        <authorList>
            <person name="Feng G."/>
            <person name="Zhu H."/>
        </authorList>
    </citation>
    <scope>NUCLEOTIDE SEQUENCE [LARGE SCALE GENOMIC DNA]</scope>
    <source>
        <strain evidence="3 4">9PBR-2</strain>
    </source>
</reference>
<dbReference type="Gene3D" id="3.30.530.80">
    <property type="match status" value="1"/>
</dbReference>